<dbReference type="GeneID" id="81422336"/>
<protein>
    <submittedName>
        <fullName evidence="1">Uncharacterized protein</fullName>
    </submittedName>
</protein>
<dbReference type="AlphaFoldDB" id="A0A9W9LSJ3"/>
<dbReference type="Proteomes" id="UP001149163">
    <property type="component" value="Unassembled WGS sequence"/>
</dbReference>
<evidence type="ECO:0000313" key="2">
    <source>
        <dbReference type="Proteomes" id="UP001149163"/>
    </source>
</evidence>
<comment type="caution">
    <text evidence="1">The sequence shown here is derived from an EMBL/GenBank/DDBJ whole genome shotgun (WGS) entry which is preliminary data.</text>
</comment>
<accession>A0A9W9LSJ3</accession>
<name>A0A9W9LSJ3_9EURO</name>
<reference evidence="1" key="1">
    <citation type="submission" date="2022-11" db="EMBL/GenBank/DDBJ databases">
        <authorList>
            <person name="Petersen C."/>
        </authorList>
    </citation>
    <scope>NUCLEOTIDE SEQUENCE</scope>
    <source>
        <strain evidence="1">IBT 26290</strain>
    </source>
</reference>
<organism evidence="1 2">
    <name type="scientific">Penicillium canariense</name>
    <dbReference type="NCBI Taxonomy" id="189055"/>
    <lineage>
        <taxon>Eukaryota</taxon>
        <taxon>Fungi</taxon>
        <taxon>Dikarya</taxon>
        <taxon>Ascomycota</taxon>
        <taxon>Pezizomycotina</taxon>
        <taxon>Eurotiomycetes</taxon>
        <taxon>Eurotiomycetidae</taxon>
        <taxon>Eurotiales</taxon>
        <taxon>Aspergillaceae</taxon>
        <taxon>Penicillium</taxon>
    </lineage>
</organism>
<sequence length="101" mass="10914">MQGVKRLATQTNILEGRGANVYCGLGGAWSSREAGWNWLASDLPERASTWGSPWARQQALLVTRASDTAAKGISDTPLLICYFGNLEVGQVGGGYRTLQRE</sequence>
<reference evidence="1" key="2">
    <citation type="journal article" date="2023" name="IMA Fungus">
        <title>Comparative genomic study of the Penicillium genus elucidates a diverse pangenome and 15 lateral gene transfer events.</title>
        <authorList>
            <person name="Petersen C."/>
            <person name="Sorensen T."/>
            <person name="Nielsen M.R."/>
            <person name="Sondergaard T.E."/>
            <person name="Sorensen J.L."/>
            <person name="Fitzpatrick D.A."/>
            <person name="Frisvad J.C."/>
            <person name="Nielsen K.L."/>
        </authorList>
    </citation>
    <scope>NUCLEOTIDE SEQUENCE</scope>
    <source>
        <strain evidence="1">IBT 26290</strain>
    </source>
</reference>
<proteinExistence type="predicted"/>
<dbReference type="EMBL" id="JAPQKN010000001">
    <property type="protein sequence ID" value="KAJ5175158.1"/>
    <property type="molecule type" value="Genomic_DNA"/>
</dbReference>
<gene>
    <name evidence="1" type="ORF">N7482_001035</name>
</gene>
<keyword evidence="2" id="KW-1185">Reference proteome</keyword>
<dbReference type="RefSeq" id="XP_056546766.1">
    <property type="nucleotide sequence ID" value="XM_056683160.1"/>
</dbReference>
<evidence type="ECO:0000313" key="1">
    <source>
        <dbReference type="EMBL" id="KAJ5175158.1"/>
    </source>
</evidence>